<evidence type="ECO:0000259" key="2">
    <source>
        <dbReference type="Pfam" id="PF01702"/>
    </source>
</evidence>
<keyword evidence="3" id="KW-0808">Transferase</keyword>
<dbReference type="Pfam" id="PF01702">
    <property type="entry name" value="TGT"/>
    <property type="match status" value="1"/>
</dbReference>
<dbReference type="InterPro" id="IPR050076">
    <property type="entry name" value="ArchSynthase1/Queuine_TRR"/>
</dbReference>
<dbReference type="SUPFAM" id="SSF51713">
    <property type="entry name" value="tRNA-guanine transglycosylase"/>
    <property type="match status" value="1"/>
</dbReference>
<comment type="caution">
    <text evidence="3">The sequence shown here is derived from an EMBL/GenBank/DDBJ whole genome shotgun (WGS) entry which is preliminary data.</text>
</comment>
<dbReference type="PANTHER" id="PTHR46499:SF1">
    <property type="entry name" value="QUEUINE TRNA-RIBOSYLTRANSFERASE"/>
    <property type="match status" value="1"/>
</dbReference>
<reference evidence="3" key="1">
    <citation type="submission" date="2020-04" db="EMBL/GenBank/DDBJ databases">
        <authorList>
            <person name="Zhang T."/>
        </authorList>
    </citation>
    <scope>NUCLEOTIDE SEQUENCE</scope>
    <source>
        <strain evidence="3">HKST-UBA14</strain>
    </source>
</reference>
<sequence>MSDAIRKGKIDTLHGDINYPAFMPDATYGTVKNTSFAQLKSAGINELVTTTLHIEQKIGSEYLRDYGGIHKFTGWDRPILTDSGGFQVFSLIHRRANKQNKITDAGCSFIDPITGKYNFLSPESSQIIQHNIGSDMRVVLDEPLIESDSLSSIKRSVSRTTEWAKRSKKAFLNELGLSENDFDNPDIKRPLLVAVIQGANNMEYRKRSAMELMEIGFDIYGLGGMPLKTKKTWDLTDQGGFHKELLHFLAELIPQDKIRYALGVGTPDDLNFCVNNGWDIFDTVLPTRNARHGYLYVHKGEGDASFEHYDVLHIKSERYKFDDRPIDSQITYPGTENISRAYLRYLIKNKSAIGHQYATLHNLGFYGEIMSKLRSA</sequence>
<gene>
    <name evidence="3" type="ORF">KC909_01655</name>
</gene>
<accession>A0A955L4V3</accession>
<dbReference type="Proteomes" id="UP000783287">
    <property type="component" value="Unassembled WGS sequence"/>
</dbReference>
<dbReference type="AlphaFoldDB" id="A0A955L4V3"/>
<name>A0A955L4V3_9BACT</name>
<dbReference type="EMBL" id="JAGQLK010000022">
    <property type="protein sequence ID" value="MCA9383047.1"/>
    <property type="molecule type" value="Genomic_DNA"/>
</dbReference>
<dbReference type="InterPro" id="IPR002616">
    <property type="entry name" value="tRNA_ribo_trans-like"/>
</dbReference>
<dbReference type="NCBIfam" id="TIGR00449">
    <property type="entry name" value="tgt_general"/>
    <property type="match status" value="1"/>
</dbReference>
<organism evidence="3 4">
    <name type="scientific">Candidatus Dojkabacteria bacterium</name>
    <dbReference type="NCBI Taxonomy" id="2099670"/>
    <lineage>
        <taxon>Bacteria</taxon>
        <taxon>Candidatus Dojkabacteria</taxon>
    </lineage>
</organism>
<keyword evidence="3" id="KW-0328">Glycosyltransferase</keyword>
<dbReference type="PANTHER" id="PTHR46499">
    <property type="entry name" value="QUEUINE TRNA-RIBOSYLTRANSFERASE"/>
    <property type="match status" value="1"/>
</dbReference>
<evidence type="ECO:0000313" key="4">
    <source>
        <dbReference type="Proteomes" id="UP000783287"/>
    </source>
</evidence>
<dbReference type="EC" id="2.4.2.-" evidence="3"/>
<dbReference type="GO" id="GO:0016757">
    <property type="term" value="F:glycosyltransferase activity"/>
    <property type="evidence" value="ECO:0007669"/>
    <property type="project" value="UniProtKB-KW"/>
</dbReference>
<dbReference type="GO" id="GO:0008616">
    <property type="term" value="P:tRNA queuosine(34) biosynthetic process"/>
    <property type="evidence" value="ECO:0007669"/>
    <property type="project" value="TreeGrafter"/>
</dbReference>
<proteinExistence type="predicted"/>
<keyword evidence="1" id="KW-0819">tRNA processing</keyword>
<protein>
    <submittedName>
        <fullName evidence="3">tRNA-guanine transglycosylase</fullName>
        <ecNumber evidence="3">2.4.2.-</ecNumber>
    </submittedName>
</protein>
<dbReference type="GO" id="GO:0005829">
    <property type="term" value="C:cytosol"/>
    <property type="evidence" value="ECO:0007669"/>
    <property type="project" value="TreeGrafter"/>
</dbReference>
<reference evidence="3" key="2">
    <citation type="journal article" date="2021" name="Microbiome">
        <title>Successional dynamics and alternative stable states in a saline activated sludge microbial community over 9 years.</title>
        <authorList>
            <person name="Wang Y."/>
            <person name="Ye J."/>
            <person name="Ju F."/>
            <person name="Liu L."/>
            <person name="Boyd J.A."/>
            <person name="Deng Y."/>
            <person name="Parks D.H."/>
            <person name="Jiang X."/>
            <person name="Yin X."/>
            <person name="Woodcroft B.J."/>
            <person name="Tyson G.W."/>
            <person name="Hugenholtz P."/>
            <person name="Polz M.F."/>
            <person name="Zhang T."/>
        </authorList>
    </citation>
    <scope>NUCLEOTIDE SEQUENCE</scope>
    <source>
        <strain evidence="3">HKST-UBA14</strain>
    </source>
</reference>
<feature type="domain" description="tRNA-guanine(15) transglycosylase-like" evidence="2">
    <location>
        <begin position="5"/>
        <end position="376"/>
    </location>
</feature>
<evidence type="ECO:0000256" key="1">
    <source>
        <dbReference type="ARBA" id="ARBA00022694"/>
    </source>
</evidence>
<evidence type="ECO:0000313" key="3">
    <source>
        <dbReference type="EMBL" id="MCA9383047.1"/>
    </source>
</evidence>
<dbReference type="Gene3D" id="3.20.20.105">
    <property type="entry name" value="Queuine tRNA-ribosyltransferase-like"/>
    <property type="match status" value="1"/>
</dbReference>
<dbReference type="InterPro" id="IPR036511">
    <property type="entry name" value="TGT-like_sf"/>
</dbReference>